<comment type="caution">
    <text evidence="2">The sequence shown here is derived from an EMBL/GenBank/DDBJ whole genome shotgun (WGS) entry which is preliminary data.</text>
</comment>
<feature type="region of interest" description="Disordered" evidence="1">
    <location>
        <begin position="40"/>
        <end position="90"/>
    </location>
</feature>
<accession>W2CJK0</accession>
<reference evidence="2 3" key="1">
    <citation type="submission" date="2013-11" db="EMBL/GenBank/DDBJ databases">
        <title>Single cell genomics of uncultured Tannerella BU063 (oral taxon 286).</title>
        <authorList>
            <person name="Beall C.J."/>
            <person name="Campbell A.G."/>
            <person name="Griffen A.L."/>
            <person name="Podar M."/>
            <person name="Leys E.J."/>
        </authorList>
    </citation>
    <scope>NUCLEOTIDE SEQUENCE [LARGE SCALE GENOMIC DNA]</scope>
    <source>
        <strain evidence="2">Cell 1/3</strain>
    </source>
</reference>
<evidence type="ECO:0000256" key="1">
    <source>
        <dbReference type="SAM" id="MobiDB-lite"/>
    </source>
</evidence>
<dbReference type="EMBL" id="AYYE01001154">
    <property type="protein sequence ID" value="ETK06612.1"/>
    <property type="molecule type" value="Genomic_DNA"/>
</dbReference>
<name>W2CJK0_9BACT</name>
<dbReference type="AlphaFoldDB" id="W2CJK0"/>
<organism evidence="2 3">
    <name type="scientific">Tannerella sp. oral taxon BU063 isolate Cell 1/3</name>
    <dbReference type="NCBI Taxonomy" id="1411022"/>
    <lineage>
        <taxon>Bacteria</taxon>
        <taxon>Pseudomonadati</taxon>
        <taxon>Bacteroidota</taxon>
        <taxon>Bacteroidia</taxon>
        <taxon>Bacteroidales</taxon>
        <taxon>Tannerellaceae</taxon>
        <taxon>Tannerella</taxon>
    </lineage>
</organism>
<evidence type="ECO:0000313" key="3">
    <source>
        <dbReference type="Proteomes" id="UP000034982"/>
    </source>
</evidence>
<evidence type="ECO:0000313" key="2">
    <source>
        <dbReference type="EMBL" id="ETK06612.1"/>
    </source>
</evidence>
<gene>
    <name evidence="2" type="ORF">T230_11725</name>
</gene>
<dbReference type="Proteomes" id="UP000034982">
    <property type="component" value="Unassembled WGS sequence"/>
</dbReference>
<protein>
    <submittedName>
        <fullName evidence="2">Uncharacterized protein</fullName>
    </submittedName>
</protein>
<sequence length="90" mass="9865">MTRGDDLPQDLRDFCFSFAGKSLGRSRWHAATRKCRMTEPLARSDAKKSLDGPAGSKATLKSRLTTPLARSDAKKSLDDAAGTQRRQKVA</sequence>
<proteinExistence type="predicted"/>